<keyword evidence="4" id="KW-0963">Cytoplasm</keyword>
<dbReference type="GO" id="GO:0001734">
    <property type="term" value="F:mRNA m(6)A methyltransferase activity"/>
    <property type="evidence" value="ECO:0007669"/>
    <property type="project" value="UniProtKB-ARBA"/>
</dbReference>
<evidence type="ECO:0000256" key="6">
    <source>
        <dbReference type="ARBA" id="ARBA00022679"/>
    </source>
</evidence>
<feature type="region of interest" description="Disordered" evidence="12">
    <location>
        <begin position="391"/>
        <end position="476"/>
    </location>
</feature>
<dbReference type="Ensembl" id="ENSTNIT00000021362.1">
    <property type="protein sequence ID" value="ENSTNIP00000021129.1"/>
    <property type="gene ID" value="ENSTNIG00000017967.1"/>
</dbReference>
<reference evidence="13" key="2">
    <citation type="submission" date="2025-08" db="UniProtKB">
        <authorList>
            <consortium name="Ensembl"/>
        </authorList>
    </citation>
    <scope>IDENTIFICATION</scope>
</reference>
<dbReference type="FunCoup" id="H3DKT1">
    <property type="interactions" value="1983"/>
</dbReference>
<accession>H3DKT1</accession>
<dbReference type="Proteomes" id="UP000007303">
    <property type="component" value="Unassembled WGS sequence"/>
</dbReference>
<dbReference type="PANTHER" id="PTHR13393">
    <property type="entry name" value="SAM-DEPENDENT METHYLTRANSFERASE"/>
    <property type="match status" value="1"/>
</dbReference>
<dbReference type="EC" id="2.1.1.-" evidence="10"/>
<dbReference type="GeneTree" id="ENSGT00390000016694"/>
<dbReference type="InterPro" id="IPR010286">
    <property type="entry name" value="METTL16/RlmF"/>
</dbReference>
<feature type="binding site" evidence="11">
    <location>
        <position position="106"/>
    </location>
    <ligand>
        <name>S-adenosyl-L-methionine</name>
        <dbReference type="ChEBI" id="CHEBI:59789"/>
    </ligand>
</feature>
<dbReference type="PIRSF" id="PIRSF037350">
    <property type="entry name" value="Mtase_ZK1128_prd"/>
    <property type="match status" value="1"/>
</dbReference>
<dbReference type="InterPro" id="IPR029063">
    <property type="entry name" value="SAM-dependent_MTases_sf"/>
</dbReference>
<keyword evidence="6 10" id="KW-0808">Transferase</keyword>
<feature type="compositionally biased region" description="Polar residues" evidence="12">
    <location>
        <begin position="416"/>
        <end position="445"/>
    </location>
</feature>
<dbReference type="InParanoid" id="H3DKT1"/>
<dbReference type="GO" id="GO:0120048">
    <property type="term" value="F:U6 snRNA (adenine-(43)-N(6))-methyltransferase activity"/>
    <property type="evidence" value="ECO:0007669"/>
    <property type="project" value="UniProtKB-UniRule"/>
</dbReference>
<dbReference type="GO" id="GO:0005634">
    <property type="term" value="C:nucleus"/>
    <property type="evidence" value="ECO:0007669"/>
    <property type="project" value="UniProtKB-SubCell"/>
</dbReference>
<evidence type="ECO:0000256" key="7">
    <source>
        <dbReference type="ARBA" id="ARBA00022691"/>
    </source>
</evidence>
<dbReference type="HOGENOM" id="CLU_027534_0_0_1"/>
<dbReference type="SMR" id="H3DKT1"/>
<dbReference type="FunFam" id="3.40.50.150:FF:000062">
    <property type="entry name" value="U6 small nuclear RNA (adenine-(43)-N(6))-methyltransferase"/>
    <property type="match status" value="1"/>
</dbReference>
<reference evidence="14" key="1">
    <citation type="journal article" date="2004" name="Nature">
        <title>Genome duplication in the teleost fish Tetraodon nigroviridis reveals the early vertebrate proto-karyotype.</title>
        <authorList>
            <person name="Jaillon O."/>
            <person name="Aury J.-M."/>
            <person name="Brunet F."/>
            <person name="Petit J.-L."/>
            <person name="Stange-Thomann N."/>
            <person name="Mauceli E."/>
            <person name="Bouneau L."/>
            <person name="Fischer C."/>
            <person name="Ozouf-Costaz C."/>
            <person name="Bernot A."/>
            <person name="Nicaud S."/>
            <person name="Jaffe D."/>
            <person name="Fisher S."/>
            <person name="Lutfalla G."/>
            <person name="Dossat C."/>
            <person name="Segurens B."/>
            <person name="Dasilva C."/>
            <person name="Salanoubat M."/>
            <person name="Levy M."/>
            <person name="Boudet N."/>
            <person name="Castellano S."/>
            <person name="Anthouard V."/>
            <person name="Jubin C."/>
            <person name="Castelli V."/>
            <person name="Katinka M."/>
            <person name="Vacherie B."/>
            <person name="Biemont C."/>
            <person name="Skalli Z."/>
            <person name="Cattolico L."/>
            <person name="Poulain J."/>
            <person name="De Berardinis V."/>
            <person name="Cruaud C."/>
            <person name="Duprat S."/>
            <person name="Brottier P."/>
            <person name="Coutanceau J.-P."/>
            <person name="Gouzy J."/>
            <person name="Parra G."/>
            <person name="Lardier G."/>
            <person name="Chapple C."/>
            <person name="McKernan K.J."/>
            <person name="McEwan P."/>
            <person name="Bosak S."/>
            <person name="Kellis M."/>
            <person name="Volff J.-N."/>
            <person name="Guigo R."/>
            <person name="Zody M.C."/>
            <person name="Mesirov J."/>
            <person name="Lindblad-Toh K."/>
            <person name="Birren B."/>
            <person name="Nusbaum C."/>
            <person name="Kahn D."/>
            <person name="Robinson-Rechavi M."/>
            <person name="Laudet V."/>
            <person name="Schachter V."/>
            <person name="Quetier F."/>
            <person name="Saurin W."/>
            <person name="Scarpelli C."/>
            <person name="Wincker P."/>
            <person name="Lander E.S."/>
            <person name="Weissenbach J."/>
            <person name="Roest Crollius H."/>
        </authorList>
    </citation>
    <scope>NUCLEOTIDE SEQUENCE [LARGE SCALE GENOMIC DNA]</scope>
</reference>
<keyword evidence="5 10" id="KW-0489">Methyltransferase</keyword>
<keyword evidence="7 11" id="KW-0949">S-adenosyl-L-methionine</keyword>
<feature type="binding site" evidence="11">
    <location>
        <position position="129"/>
    </location>
    <ligand>
        <name>S-adenosyl-L-methionine</name>
        <dbReference type="ChEBI" id="CHEBI:59789"/>
    </ligand>
</feature>
<dbReference type="GO" id="GO:0070475">
    <property type="term" value="P:rRNA base methylation"/>
    <property type="evidence" value="ECO:0007669"/>
    <property type="project" value="TreeGrafter"/>
</dbReference>
<evidence type="ECO:0000256" key="1">
    <source>
        <dbReference type="ARBA" id="ARBA00004123"/>
    </source>
</evidence>
<organism evidence="13 14">
    <name type="scientific">Tetraodon nigroviridis</name>
    <name type="common">Spotted green pufferfish</name>
    <name type="synonym">Chelonodon nigroviridis</name>
    <dbReference type="NCBI Taxonomy" id="99883"/>
    <lineage>
        <taxon>Eukaryota</taxon>
        <taxon>Metazoa</taxon>
        <taxon>Chordata</taxon>
        <taxon>Craniata</taxon>
        <taxon>Vertebrata</taxon>
        <taxon>Euteleostomi</taxon>
        <taxon>Actinopterygii</taxon>
        <taxon>Neopterygii</taxon>
        <taxon>Teleostei</taxon>
        <taxon>Neoteleostei</taxon>
        <taxon>Acanthomorphata</taxon>
        <taxon>Eupercaria</taxon>
        <taxon>Tetraodontiformes</taxon>
        <taxon>Tetradontoidea</taxon>
        <taxon>Tetraodontidae</taxon>
        <taxon>Tetraodon</taxon>
    </lineage>
</organism>
<keyword evidence="14" id="KW-1185">Reference proteome</keyword>
<dbReference type="GO" id="GO:0006397">
    <property type="term" value="P:mRNA processing"/>
    <property type="evidence" value="ECO:0007669"/>
    <property type="project" value="UniProtKB-ARBA"/>
</dbReference>
<protein>
    <recommendedName>
        <fullName evidence="10">U6 small nuclear RNA (adenine-(43)-N(6))-methyltransferase</fullName>
        <ecNumber evidence="10">2.1.1.-</ecNumber>
    </recommendedName>
</protein>
<evidence type="ECO:0000313" key="14">
    <source>
        <dbReference type="Proteomes" id="UP000007303"/>
    </source>
</evidence>
<evidence type="ECO:0000313" key="13">
    <source>
        <dbReference type="Ensembl" id="ENSTNIP00000021129.1"/>
    </source>
</evidence>
<dbReference type="CDD" id="cd02440">
    <property type="entry name" value="AdoMet_MTases"/>
    <property type="match status" value="1"/>
</dbReference>
<dbReference type="GO" id="GO:0005737">
    <property type="term" value="C:cytoplasm"/>
    <property type="evidence" value="ECO:0007669"/>
    <property type="project" value="UniProtKB-SubCell"/>
</dbReference>
<evidence type="ECO:0000256" key="4">
    <source>
        <dbReference type="ARBA" id="ARBA00022490"/>
    </source>
</evidence>
<dbReference type="AlphaFoldDB" id="H3DKT1"/>
<evidence type="ECO:0000256" key="5">
    <source>
        <dbReference type="ARBA" id="ARBA00022603"/>
    </source>
</evidence>
<dbReference type="GO" id="GO:0051254">
    <property type="term" value="P:positive regulation of RNA metabolic process"/>
    <property type="evidence" value="ECO:0007669"/>
    <property type="project" value="UniProtKB-ARBA"/>
</dbReference>
<comment type="similarity">
    <text evidence="3 10">Belongs to the methyltransferase superfamily. METTL16/RlmF family.</text>
</comment>
<feature type="binding site" evidence="11">
    <location>
        <position position="180"/>
    </location>
    <ligand>
        <name>S-adenosyl-L-methionine</name>
        <dbReference type="ChEBI" id="CHEBI:59789"/>
    </ligand>
</feature>
<keyword evidence="8" id="KW-0694">RNA-binding</keyword>
<reference evidence="13" key="3">
    <citation type="submission" date="2025-09" db="UniProtKB">
        <authorList>
            <consortium name="Ensembl"/>
        </authorList>
    </citation>
    <scope>IDENTIFICATION</scope>
</reference>
<feature type="binding site" evidence="11">
    <location>
        <position position="82"/>
    </location>
    <ligand>
        <name>S-adenosyl-L-methionine</name>
        <dbReference type="ChEBI" id="CHEBI:59789"/>
    </ligand>
</feature>
<dbReference type="GO" id="GO:0043488">
    <property type="term" value="P:regulation of mRNA stability"/>
    <property type="evidence" value="ECO:0007669"/>
    <property type="project" value="UniProtKB-ARBA"/>
</dbReference>
<sequence length="532" mass="59396">MALNRSMHPRNRYKDKPPDFGYLASKYPDFQQHVHTSLTGRLVVNFKEPEAVRALTCTLLKEDFGLTIQIPLERLIPTVPLRLNYIHWVEDLIHGQKQPRRGIDIGTGASCIYPLLGATMNGWYFLATEVDDICFDYATKNVEQNNLSDLIKVVKVPQKTLLMDALKEETEMVYDFCMCNPPFFANQLEAKGVNSRNARRPPPSSVNTGGVTEIMAEGGELEFVKKIIHDSLQLKKRLRWYSCMLGKKCSLAPLKEELRKQGVPKVTHTEFCQGRTMRWALAWSFYDDAMAPSPPSKRRKLEKPKKPLSFTLPEAGLKELQARASALGLPGCSSAVDAIAALLEKTLSDLRVLHKRVPCRTQEHSLFLTAVENTWIHGRQKRRERMRQLRELPRAPACPGTGAPAVTHTRDDSVEKSTTSAREQQQEPTEAAGNGSSSQDASGSAKNPGEGPKEVSENAPEADTEPTVSTEAAGKEATQPAQQFLFKCLLNLVGEEGNVGVEMHWVEGQNKDLMNQLCTYLKNTLLRSVTKS</sequence>
<evidence type="ECO:0000256" key="11">
    <source>
        <dbReference type="PIRSR" id="PIRSR037350-1"/>
    </source>
</evidence>
<comment type="function">
    <text evidence="10">RNA N6-methyltransferase that methylates adenosine residues at the N(6) position of a subset of RNAs and is involved in S-adenosyl-L-methionine homeostasis by regulating expression of MAT2A transcripts. Able to N6-methylate a subset of mRNAs and U6 small nuclear RNAs (U6 snRNAs). In contrast to the METTL3-METTL14 heterodimer, only able to methylate a limited number of RNAs: requires both a 5'UACAGAGAA-3' nonamer sequence and a specific RNA structure.</text>
</comment>
<dbReference type="GO" id="GO:0003723">
    <property type="term" value="F:RNA binding"/>
    <property type="evidence" value="ECO:0007669"/>
    <property type="project" value="UniProtKB-KW"/>
</dbReference>
<name>H3DKT1_TETNG</name>
<evidence type="ECO:0000256" key="10">
    <source>
        <dbReference type="PIRNR" id="PIRNR037350"/>
    </source>
</evidence>
<dbReference type="SUPFAM" id="SSF53335">
    <property type="entry name" value="S-adenosyl-L-methionine-dependent methyltransferases"/>
    <property type="match status" value="1"/>
</dbReference>
<evidence type="ECO:0000256" key="8">
    <source>
        <dbReference type="ARBA" id="ARBA00022884"/>
    </source>
</evidence>
<evidence type="ECO:0000256" key="9">
    <source>
        <dbReference type="ARBA" id="ARBA00023242"/>
    </source>
</evidence>
<dbReference type="STRING" id="99883.ENSTNIP00000021129"/>
<evidence type="ECO:0000256" key="2">
    <source>
        <dbReference type="ARBA" id="ARBA00004496"/>
    </source>
</evidence>
<proteinExistence type="inferred from homology"/>
<dbReference type="PANTHER" id="PTHR13393:SF0">
    <property type="entry name" value="RNA N6-ADENOSINE-METHYLTRANSFERASE METTL16"/>
    <property type="match status" value="1"/>
</dbReference>
<dbReference type="Gene3D" id="3.40.50.150">
    <property type="entry name" value="Vaccinia Virus protein VP39"/>
    <property type="match status" value="1"/>
</dbReference>
<evidence type="ECO:0000256" key="3">
    <source>
        <dbReference type="ARBA" id="ARBA00005878"/>
    </source>
</evidence>
<dbReference type="Pfam" id="PF05971">
    <property type="entry name" value="Methyltransf_10"/>
    <property type="match status" value="1"/>
</dbReference>
<dbReference type="OMA" id="TEFCQGH"/>
<dbReference type="InterPro" id="IPR017182">
    <property type="entry name" value="METTL16/PsiM"/>
</dbReference>
<comment type="subcellular location">
    <subcellularLocation>
        <location evidence="2">Cytoplasm</location>
    </subcellularLocation>
    <subcellularLocation>
        <location evidence="1">Nucleus</location>
    </subcellularLocation>
</comment>
<keyword evidence="9" id="KW-0539">Nucleus</keyword>
<dbReference type="GO" id="GO:0009896">
    <property type="term" value="P:positive regulation of catabolic process"/>
    <property type="evidence" value="ECO:0007669"/>
    <property type="project" value="UniProtKB-ARBA"/>
</dbReference>
<evidence type="ECO:0000256" key="12">
    <source>
        <dbReference type="SAM" id="MobiDB-lite"/>
    </source>
</evidence>